<accession>A0AAD6ZDK4</accession>
<evidence type="ECO:0000313" key="2">
    <source>
        <dbReference type="Proteomes" id="UP001218218"/>
    </source>
</evidence>
<reference evidence="1" key="1">
    <citation type="submission" date="2023-03" db="EMBL/GenBank/DDBJ databases">
        <title>Massive genome expansion in bonnet fungi (Mycena s.s.) driven by repeated elements and novel gene families across ecological guilds.</title>
        <authorList>
            <consortium name="Lawrence Berkeley National Laboratory"/>
            <person name="Harder C.B."/>
            <person name="Miyauchi S."/>
            <person name="Viragh M."/>
            <person name="Kuo A."/>
            <person name="Thoen E."/>
            <person name="Andreopoulos B."/>
            <person name="Lu D."/>
            <person name="Skrede I."/>
            <person name="Drula E."/>
            <person name="Henrissat B."/>
            <person name="Morin E."/>
            <person name="Kohler A."/>
            <person name="Barry K."/>
            <person name="LaButti K."/>
            <person name="Morin E."/>
            <person name="Salamov A."/>
            <person name="Lipzen A."/>
            <person name="Mereny Z."/>
            <person name="Hegedus B."/>
            <person name="Baldrian P."/>
            <person name="Stursova M."/>
            <person name="Weitz H."/>
            <person name="Taylor A."/>
            <person name="Grigoriev I.V."/>
            <person name="Nagy L.G."/>
            <person name="Martin F."/>
            <person name="Kauserud H."/>
        </authorList>
    </citation>
    <scope>NUCLEOTIDE SEQUENCE</scope>
    <source>
        <strain evidence="1">CBHHK002</strain>
    </source>
</reference>
<sequence>MSTPSTRPALPAFVWGVPGVSLLPPPTQKPIPTIPTPWDALEFTPLGAYKVRRHLGVTMDEPGRFNASRNKFLAADLAFLASGASEDGSHTIEADKFFKQFHNLYDSLPKGPDGQTARREFGDSVRTLIFDLVYLPPRFIKEHPETHATIAYLVQTYIEHVRIPTARDWRTRAKKIWPLTQRGHFSAEVDLPTTLVPVPPVRSALYVFQGRPWGDLKLEVPPPSLAQPSAPAADNRGFALSHQFNWWLLSWIRIKALRPVLATILFSI</sequence>
<proteinExistence type="predicted"/>
<protein>
    <submittedName>
        <fullName evidence="1">Uncharacterized protein</fullName>
    </submittedName>
</protein>
<comment type="caution">
    <text evidence="1">The sequence shown here is derived from an EMBL/GenBank/DDBJ whole genome shotgun (WGS) entry which is preliminary data.</text>
</comment>
<dbReference type="Proteomes" id="UP001218218">
    <property type="component" value="Unassembled WGS sequence"/>
</dbReference>
<keyword evidence="2" id="KW-1185">Reference proteome</keyword>
<evidence type="ECO:0000313" key="1">
    <source>
        <dbReference type="EMBL" id="KAJ7318682.1"/>
    </source>
</evidence>
<dbReference type="AlphaFoldDB" id="A0AAD6ZDK4"/>
<dbReference type="EMBL" id="JARIHO010000056">
    <property type="protein sequence ID" value="KAJ7318682.1"/>
    <property type="molecule type" value="Genomic_DNA"/>
</dbReference>
<name>A0AAD6ZDK4_9AGAR</name>
<gene>
    <name evidence="1" type="ORF">DFH08DRAFT_1035917</name>
</gene>
<organism evidence="1 2">
    <name type="scientific">Mycena albidolilacea</name>
    <dbReference type="NCBI Taxonomy" id="1033008"/>
    <lineage>
        <taxon>Eukaryota</taxon>
        <taxon>Fungi</taxon>
        <taxon>Dikarya</taxon>
        <taxon>Basidiomycota</taxon>
        <taxon>Agaricomycotina</taxon>
        <taxon>Agaricomycetes</taxon>
        <taxon>Agaricomycetidae</taxon>
        <taxon>Agaricales</taxon>
        <taxon>Marasmiineae</taxon>
        <taxon>Mycenaceae</taxon>
        <taxon>Mycena</taxon>
    </lineage>
</organism>